<sequence length="84" mass="9104">MRSPVVPARLLAKRVAGKPELQVNAMGMPLFAPETPQECDAMLRSFMAQCNGQRVIVSKAVYDAAKAAGVDVSLLQINRPIPLR</sequence>
<comment type="caution">
    <text evidence="1">The sequence shown here is derived from an EMBL/GenBank/DDBJ whole genome shotgun (WGS) entry which is preliminary data.</text>
</comment>
<evidence type="ECO:0000313" key="1">
    <source>
        <dbReference type="EMBL" id="RJT37919.1"/>
    </source>
</evidence>
<proteinExistence type="predicted"/>
<evidence type="ECO:0000313" key="2">
    <source>
        <dbReference type="Proteomes" id="UP000275530"/>
    </source>
</evidence>
<organism evidence="1 2">
    <name type="scientific">Mesorhizobium jarvisii</name>
    <dbReference type="NCBI Taxonomy" id="1777867"/>
    <lineage>
        <taxon>Bacteria</taxon>
        <taxon>Pseudomonadati</taxon>
        <taxon>Pseudomonadota</taxon>
        <taxon>Alphaproteobacteria</taxon>
        <taxon>Hyphomicrobiales</taxon>
        <taxon>Phyllobacteriaceae</taxon>
        <taxon>Mesorhizobium</taxon>
    </lineage>
</organism>
<name>A0AA92XL78_9HYPH</name>
<accession>A0AA92XL78</accession>
<dbReference type="EMBL" id="QZXA01000001">
    <property type="protein sequence ID" value="RJT37919.1"/>
    <property type="molecule type" value="Genomic_DNA"/>
</dbReference>
<keyword evidence="2" id="KW-1185">Reference proteome</keyword>
<gene>
    <name evidence="1" type="ORF">D3242_01335</name>
</gene>
<protein>
    <submittedName>
        <fullName evidence="1">Uncharacterized protein</fullName>
    </submittedName>
</protein>
<reference evidence="1 2" key="1">
    <citation type="submission" date="2018-09" db="EMBL/GenBank/DDBJ databases">
        <title>Mesorhizobium carmichaelinearum sp. nov. isolated from Carmichaelinea spp. root nodules in New Zealand.</title>
        <authorList>
            <person name="De Meyer S.E."/>
        </authorList>
    </citation>
    <scope>NUCLEOTIDE SEQUENCE [LARGE SCALE GENOMIC DNA]</scope>
    <source>
        <strain evidence="1 2">LMG 28313</strain>
    </source>
</reference>
<dbReference type="Proteomes" id="UP000275530">
    <property type="component" value="Unassembled WGS sequence"/>
</dbReference>
<dbReference type="AlphaFoldDB" id="A0AA92XL78"/>